<accession>A0ABR0TB59</accession>
<reference evidence="6 7" key="1">
    <citation type="submission" date="2023-11" db="EMBL/GenBank/DDBJ databases">
        <title>Draft genome sequence and annotation of the polyextremotolerant black yeast-like fungus Aureobasidium pullulans NRRL 62042.</title>
        <authorList>
            <person name="Dielentheis-Frenken M.R.E."/>
            <person name="Wibberg D."/>
            <person name="Blank L.M."/>
            <person name="Tiso T."/>
        </authorList>
    </citation>
    <scope>NUCLEOTIDE SEQUENCE [LARGE SCALE GENOMIC DNA]</scope>
    <source>
        <strain evidence="6 7">NRRL 62042</strain>
    </source>
</reference>
<keyword evidence="7" id="KW-1185">Reference proteome</keyword>
<feature type="compositionally biased region" description="Polar residues" evidence="1">
    <location>
        <begin position="437"/>
        <end position="450"/>
    </location>
</feature>
<organism evidence="6 7">
    <name type="scientific">Aureobasidium pullulans</name>
    <name type="common">Black yeast</name>
    <name type="synonym">Pullularia pullulans</name>
    <dbReference type="NCBI Taxonomy" id="5580"/>
    <lineage>
        <taxon>Eukaryota</taxon>
        <taxon>Fungi</taxon>
        <taxon>Dikarya</taxon>
        <taxon>Ascomycota</taxon>
        <taxon>Pezizomycotina</taxon>
        <taxon>Dothideomycetes</taxon>
        <taxon>Dothideomycetidae</taxon>
        <taxon>Dothideales</taxon>
        <taxon>Saccotheciaceae</taxon>
        <taxon>Aureobasidium</taxon>
    </lineage>
</organism>
<proteinExistence type="predicted"/>
<dbReference type="EMBL" id="JASGXD010000013">
    <property type="protein sequence ID" value="KAK6001681.1"/>
    <property type="molecule type" value="Genomic_DNA"/>
</dbReference>
<feature type="compositionally biased region" description="Low complexity" evidence="1">
    <location>
        <begin position="424"/>
        <end position="436"/>
    </location>
</feature>
<evidence type="ECO:0000256" key="1">
    <source>
        <dbReference type="SAM" id="MobiDB-lite"/>
    </source>
</evidence>
<feature type="domain" description="DUF7612" evidence="3">
    <location>
        <begin position="834"/>
        <end position="964"/>
    </location>
</feature>
<feature type="region of interest" description="Disordered" evidence="1">
    <location>
        <begin position="59"/>
        <end position="92"/>
    </location>
</feature>
<dbReference type="InterPro" id="IPR056033">
    <property type="entry name" value="DUF7614"/>
</dbReference>
<dbReference type="Proteomes" id="UP001341245">
    <property type="component" value="Unassembled WGS sequence"/>
</dbReference>
<feature type="compositionally biased region" description="Basic and acidic residues" evidence="1">
    <location>
        <begin position="278"/>
        <end position="304"/>
    </location>
</feature>
<feature type="compositionally biased region" description="Polar residues" evidence="1">
    <location>
        <begin position="382"/>
        <end position="413"/>
    </location>
</feature>
<sequence length="1286" mass="142480">MSLRGSSKWGKLLRKTEASNQNFKLNEDVVDFLKPSTEKERIPGEGTRQLPAPRIDTAAAQRWPDAADVRRAAASPPEAYPAKPKKKKKNVTVSFVRTPPEIIGEGGDDSELPVVEVSRAKARLSRSQTERRAAAPVLDTQAAERHRHAANYPMSAPAVRNAYQRKNSLADPTHPVNHPFFESQPQPQPIPPPVPEHAPAQGSPRPGMLKRAPTTFSSLEDGPISPTTDEDVPPIPPHIELPMKIIQPLESPISPPIIDNTELASFLQDSPPQPRSLPPRDAKRQSMIREEEGRVLRRLSRLDYDEATSNALDPRRPPSPNSPPRESRSRSPQLPSIVPTDFGSGIPDHVRSASPEQPAPPIVLPHRAHPLPEIPGQHDDPSSNAIHPITTRNMQPSFSSSHYTNDSTNSASSHRQRLPSDFMASSSPVSSVRSASLQPNNASRLPPSSNSHPLPQPPSRGPSPSYFSQQSLAPQAHNFNGLTPGITPGITSGLTPGHLPTASYDANGRSGSAFSYRNISPPEHVQGTAEHDALFDFGMRVAHMRGVFRLTAERERPIQSCTIREWIRAAIWWLHKGRAGLTVQIRNTPKGISRPETLTQAHVDVAKTWWILTDVLSGTDSPHSKVDSPHDTLLRDMDVVRASLRTFTLSMSRNNVMPPHQSLIQGQDTTMWVEYPRFASDVASLLRGNTSQALIAQDEVEEANPLEALPLGDTRDTFCYSRMFVNASINTDEADTDRVVLPCVLTMIRSRSEFQTSVVISSQADLVNLAIRPGDGGYGRGPTWHDVSWKSKEHGLYVRLPRGFTLNLAFQEPDFRSLWSMIDYTNKIYGSMKPEADERMVHEAHLAELAHTDSTNPNAFSKDKVRSCTAFVFEKRLHVRTGLGETDLHRGYRLLLIANPSNKSLTMAGIPLCRISPLLFEMTAEHEMPIMHIYTQDSKRQCRTTLAFKSGRDRQDFYEVLQGISTDENEQVIARVGLRSMTAEAAAGQDTIAGAFQGLAWKDVRVVTEANAAVGQDQGDMTLSEHFRFVATHDNGAVTDRLNLGPGELLLRLPASNTPTLSLLRAPQEDLTASLDIAKAQHGREGFKRFVQTAATTPTTRTLTFPSLGELHIFQKALTRYTVKFDGTATLFAIARRRMVVPIYKKWEATKVRVQILTLGNVTKIAAFFEDFSHADAMVFQIKAADTFEKAKGDKQAKYCVKFVDAKFSLPKKEKDGEGGDDEPPSDSQVWGKGVRRRFINLEGLEYAGEHDDITIGFETEEERDRFSEGLPAATTNKVFQLRRKI</sequence>
<gene>
    <name evidence="6" type="ORF">QM012_002171</name>
</gene>
<dbReference type="Pfam" id="PF24588">
    <property type="entry name" value="DUF7613"/>
    <property type="match status" value="1"/>
</dbReference>
<evidence type="ECO:0000259" key="3">
    <source>
        <dbReference type="Pfam" id="PF24587"/>
    </source>
</evidence>
<feature type="region of interest" description="Disordered" evidence="1">
    <location>
        <begin position="169"/>
        <end position="239"/>
    </location>
</feature>
<feature type="compositionally biased region" description="Polar residues" evidence="1">
    <location>
        <begin position="466"/>
        <end position="481"/>
    </location>
</feature>
<feature type="region of interest" description="Disordered" evidence="1">
    <location>
        <begin position="121"/>
        <end position="152"/>
    </location>
</feature>
<dbReference type="InterPro" id="IPR056031">
    <property type="entry name" value="DUF7612"/>
</dbReference>
<name>A0ABR0TB59_AURPU</name>
<evidence type="ECO:0000313" key="6">
    <source>
        <dbReference type="EMBL" id="KAK6001681.1"/>
    </source>
</evidence>
<evidence type="ECO:0008006" key="8">
    <source>
        <dbReference type="Google" id="ProtNLM"/>
    </source>
</evidence>
<comment type="caution">
    <text evidence="6">The sequence shown here is derived from an EMBL/GenBank/DDBJ whole genome shotgun (WGS) entry which is preliminary data.</text>
</comment>
<dbReference type="Pfam" id="PF24587">
    <property type="entry name" value="DUF7612"/>
    <property type="match status" value="1"/>
</dbReference>
<feature type="domain" description="DUF7611" evidence="2">
    <location>
        <begin position="675"/>
        <end position="831"/>
    </location>
</feature>
<evidence type="ECO:0000313" key="7">
    <source>
        <dbReference type="Proteomes" id="UP001341245"/>
    </source>
</evidence>
<dbReference type="InterPro" id="IPR056030">
    <property type="entry name" value="DUF7611"/>
</dbReference>
<evidence type="ECO:0000259" key="2">
    <source>
        <dbReference type="Pfam" id="PF24586"/>
    </source>
</evidence>
<dbReference type="Pfam" id="PF24589">
    <property type="entry name" value="DUF7614"/>
    <property type="match status" value="1"/>
</dbReference>
<feature type="compositionally biased region" description="Pro residues" evidence="1">
    <location>
        <begin position="186"/>
        <end position="196"/>
    </location>
</feature>
<feature type="domain" description="DUF7614" evidence="5">
    <location>
        <begin position="1125"/>
        <end position="1272"/>
    </location>
</feature>
<feature type="domain" description="DUF7613" evidence="4">
    <location>
        <begin position="968"/>
        <end position="1119"/>
    </location>
</feature>
<feature type="region of interest" description="Disordered" evidence="1">
    <location>
        <begin position="266"/>
        <end position="506"/>
    </location>
</feature>
<dbReference type="Pfam" id="PF24586">
    <property type="entry name" value="DUF7611"/>
    <property type="match status" value="1"/>
</dbReference>
<dbReference type="InterPro" id="IPR056032">
    <property type="entry name" value="DUF7613"/>
</dbReference>
<protein>
    <recommendedName>
        <fullName evidence="8">PH domain-containing protein</fullName>
    </recommendedName>
</protein>
<evidence type="ECO:0000259" key="4">
    <source>
        <dbReference type="Pfam" id="PF24588"/>
    </source>
</evidence>
<evidence type="ECO:0000259" key="5">
    <source>
        <dbReference type="Pfam" id="PF24589"/>
    </source>
</evidence>
<feature type="compositionally biased region" description="Low complexity" evidence="1">
    <location>
        <begin position="72"/>
        <end position="82"/>
    </location>
</feature>